<keyword evidence="1" id="KW-1133">Transmembrane helix</keyword>
<keyword evidence="1" id="KW-0472">Membrane</keyword>
<feature type="transmembrane region" description="Helical" evidence="1">
    <location>
        <begin position="52"/>
        <end position="71"/>
    </location>
</feature>
<sequence>MNAFSRHLDRTFRARELRELLGGMKILTFIFIGRAPGALGTRARRFVEPEKVTPLIVILLLPGATASAAGAG</sequence>
<dbReference type="RefSeq" id="WP_094214908.1">
    <property type="nucleotide sequence ID" value="NZ_MCGQ01000006.1"/>
</dbReference>
<feature type="transmembrane region" description="Helical" evidence="1">
    <location>
        <begin position="20"/>
        <end position="40"/>
    </location>
</feature>
<keyword evidence="1" id="KW-0812">Transmembrane</keyword>
<accession>A0A233STX3</accession>
<evidence type="ECO:0000313" key="3">
    <source>
        <dbReference type="Proteomes" id="UP000215483"/>
    </source>
</evidence>
<comment type="caution">
    <text evidence="2">The sequence shown here is derived from an EMBL/GenBank/DDBJ whole genome shotgun (WGS) entry which is preliminary data.</text>
</comment>
<protein>
    <submittedName>
        <fullName evidence="2">Uncharacterized protein</fullName>
    </submittedName>
</protein>
<evidence type="ECO:0000256" key="1">
    <source>
        <dbReference type="SAM" id="Phobius"/>
    </source>
</evidence>
<evidence type="ECO:0000313" key="2">
    <source>
        <dbReference type="EMBL" id="OXY99086.1"/>
    </source>
</evidence>
<gene>
    <name evidence="2" type="ORF">BEK98_03650</name>
</gene>
<keyword evidence="3" id="KW-1185">Reference proteome</keyword>
<organism evidence="2 3">
    <name type="scientific">Streptomyces diastatochromogenes</name>
    <dbReference type="NCBI Taxonomy" id="42236"/>
    <lineage>
        <taxon>Bacteria</taxon>
        <taxon>Bacillati</taxon>
        <taxon>Actinomycetota</taxon>
        <taxon>Actinomycetes</taxon>
        <taxon>Kitasatosporales</taxon>
        <taxon>Streptomycetaceae</taxon>
        <taxon>Streptomyces</taxon>
    </lineage>
</organism>
<name>A0A233STX3_STRDA</name>
<dbReference type="AlphaFoldDB" id="A0A233STX3"/>
<dbReference type="EMBL" id="MCGQ01000006">
    <property type="protein sequence ID" value="OXY99086.1"/>
    <property type="molecule type" value="Genomic_DNA"/>
</dbReference>
<proteinExistence type="predicted"/>
<dbReference type="Proteomes" id="UP000215483">
    <property type="component" value="Unassembled WGS sequence"/>
</dbReference>
<reference evidence="2 3" key="1">
    <citation type="submission" date="2016-07" db="EMBL/GenBank/DDBJ databases">
        <title>Draft genome of Streptomyces diastatochromogenes.</title>
        <authorList>
            <person name="Podduturi R."/>
            <person name="Lukassen M.B."/>
            <person name="Clausen N."/>
            <person name="Nielsen J.L."/>
            <person name="Jorgensen N.O."/>
        </authorList>
    </citation>
    <scope>NUCLEOTIDE SEQUENCE [LARGE SCALE GENOMIC DNA]</scope>
    <source>
        <strain evidence="2 3">DSM 40608</strain>
    </source>
</reference>